<dbReference type="Pfam" id="PF23477">
    <property type="entry name" value="zf_Tbcl_2"/>
    <property type="match status" value="1"/>
</dbReference>
<evidence type="ECO:0000259" key="2">
    <source>
        <dbReference type="Pfam" id="PF23477"/>
    </source>
</evidence>
<gene>
    <name evidence="3" type="ORF">A2008_03260</name>
</gene>
<dbReference type="InterPro" id="IPR025306">
    <property type="entry name" value="Zn-bnd_dom_prob"/>
</dbReference>
<dbReference type="AlphaFoldDB" id="A0A1F7WND1"/>
<reference evidence="3 4" key="1">
    <citation type="journal article" date="2016" name="Nat. Commun.">
        <title>Thousands of microbial genomes shed light on interconnected biogeochemical processes in an aquifer system.</title>
        <authorList>
            <person name="Anantharaman K."/>
            <person name="Brown C.T."/>
            <person name="Hug L.A."/>
            <person name="Sharon I."/>
            <person name="Castelle C.J."/>
            <person name="Probst A.J."/>
            <person name="Thomas B.C."/>
            <person name="Singh A."/>
            <person name="Wilkins M.J."/>
            <person name="Karaoz U."/>
            <person name="Brodie E.L."/>
            <person name="Williams K.H."/>
            <person name="Hubbard S.S."/>
            <person name="Banfield J.F."/>
        </authorList>
    </citation>
    <scope>NUCLEOTIDE SEQUENCE [LARGE SCALE GENOMIC DNA]</scope>
</reference>
<protein>
    <submittedName>
        <fullName evidence="3">Zinc-binding protein</fullName>
    </submittedName>
</protein>
<proteinExistence type="predicted"/>
<evidence type="ECO:0000313" key="4">
    <source>
        <dbReference type="Proteomes" id="UP000178735"/>
    </source>
</evidence>
<name>A0A1F7WND1_9BACT</name>
<dbReference type="InterPro" id="IPR026363">
    <property type="entry name" value="CxxC-x17-CxxC_dom"/>
</dbReference>
<feature type="domain" description="CxxC-x17-CxxC" evidence="2">
    <location>
        <begin position="65"/>
        <end position="101"/>
    </location>
</feature>
<dbReference type="NCBIfam" id="TIGR04272">
    <property type="entry name" value="cxxc_cxxc_Mbark"/>
    <property type="match status" value="1"/>
</dbReference>
<dbReference type="EMBL" id="MGFH01000153">
    <property type="protein sequence ID" value="OGM03899.1"/>
    <property type="molecule type" value="Genomic_DNA"/>
</dbReference>
<dbReference type="Proteomes" id="UP000178735">
    <property type="component" value="Unassembled WGS sequence"/>
</dbReference>
<evidence type="ECO:0000259" key="1">
    <source>
        <dbReference type="Pfam" id="PF13451"/>
    </source>
</evidence>
<comment type="caution">
    <text evidence="3">The sequence shown here is derived from an EMBL/GenBank/DDBJ whole genome shotgun (WGS) entry which is preliminary data.</text>
</comment>
<evidence type="ECO:0000313" key="3">
    <source>
        <dbReference type="EMBL" id="OGM03899.1"/>
    </source>
</evidence>
<dbReference type="Pfam" id="PF13451">
    <property type="entry name" value="zf_Tbcl"/>
    <property type="match status" value="1"/>
</dbReference>
<organism evidence="3 4">
    <name type="scientific">Candidatus Wallbacteria bacterium GWC2_49_35</name>
    <dbReference type="NCBI Taxonomy" id="1817813"/>
    <lineage>
        <taxon>Bacteria</taxon>
        <taxon>Candidatus Walliibacteriota</taxon>
    </lineage>
</organism>
<sequence>MELQDKSLVCRDCSKEFTFTASEQEFYKSKGFENEPTRCADCRAKRKSGSMSNRRGGSGGAGGERQLFTVNCSDCGKETQVPFKPVQEKPVYCRDCYQNKKSR</sequence>
<accession>A0A1F7WND1</accession>
<feature type="domain" description="Probable zinc-binding" evidence="1">
    <location>
        <begin position="4"/>
        <end position="48"/>
    </location>
</feature>
<dbReference type="STRING" id="1817813.A2008_03260"/>